<organism evidence="8 9">
    <name type="scientific">Lapidilactobacillus mulanensis</name>
    <dbReference type="NCBI Taxonomy" id="2485999"/>
    <lineage>
        <taxon>Bacteria</taxon>
        <taxon>Bacillati</taxon>
        <taxon>Bacillota</taxon>
        <taxon>Bacilli</taxon>
        <taxon>Lactobacillales</taxon>
        <taxon>Lactobacillaceae</taxon>
        <taxon>Lapidilactobacillus</taxon>
    </lineage>
</organism>
<evidence type="ECO:0000256" key="3">
    <source>
        <dbReference type="ARBA" id="ARBA00022692"/>
    </source>
</evidence>
<evidence type="ECO:0000256" key="5">
    <source>
        <dbReference type="ARBA" id="ARBA00023136"/>
    </source>
</evidence>
<dbReference type="PROSITE" id="PS50928">
    <property type="entry name" value="ABC_TM1"/>
    <property type="match status" value="1"/>
</dbReference>
<feature type="domain" description="ABC transmembrane type-1" evidence="7">
    <location>
        <begin position="84"/>
        <end position="299"/>
    </location>
</feature>
<comment type="subcellular location">
    <subcellularLocation>
        <location evidence="6">Cell membrane</location>
        <topology evidence="6">Multi-pass membrane protein</topology>
    </subcellularLocation>
    <subcellularLocation>
        <location evidence="1">Membrane</location>
        <topology evidence="1">Multi-pass membrane protein</topology>
    </subcellularLocation>
</comment>
<keyword evidence="9" id="KW-1185">Reference proteome</keyword>
<dbReference type="PANTHER" id="PTHR43496:SF1">
    <property type="entry name" value="POLYGALACTURONAN_RHAMNOGALACTURONAN TRANSPORT SYSTEM PERMEASE PROTEIN YTEP"/>
    <property type="match status" value="1"/>
</dbReference>
<dbReference type="CDD" id="cd06261">
    <property type="entry name" value="TM_PBP2"/>
    <property type="match status" value="1"/>
</dbReference>
<evidence type="ECO:0000259" key="7">
    <source>
        <dbReference type="PROSITE" id="PS50928"/>
    </source>
</evidence>
<evidence type="ECO:0000313" key="9">
    <source>
        <dbReference type="Proteomes" id="UP001597244"/>
    </source>
</evidence>
<evidence type="ECO:0000256" key="2">
    <source>
        <dbReference type="ARBA" id="ARBA00022448"/>
    </source>
</evidence>
<dbReference type="SUPFAM" id="SSF161098">
    <property type="entry name" value="MetI-like"/>
    <property type="match status" value="1"/>
</dbReference>
<evidence type="ECO:0000256" key="4">
    <source>
        <dbReference type="ARBA" id="ARBA00022989"/>
    </source>
</evidence>
<dbReference type="Proteomes" id="UP001597244">
    <property type="component" value="Unassembled WGS sequence"/>
</dbReference>
<feature type="transmembrane region" description="Helical" evidence="6">
    <location>
        <begin position="124"/>
        <end position="144"/>
    </location>
</feature>
<accession>A0ABW4DTM0</accession>
<keyword evidence="2 6" id="KW-0813">Transport</keyword>
<dbReference type="Gene3D" id="1.10.3720.10">
    <property type="entry name" value="MetI-like"/>
    <property type="match status" value="1"/>
</dbReference>
<evidence type="ECO:0000256" key="6">
    <source>
        <dbReference type="RuleBase" id="RU363032"/>
    </source>
</evidence>
<keyword evidence="3 6" id="KW-0812">Transmembrane</keyword>
<evidence type="ECO:0000256" key="1">
    <source>
        <dbReference type="ARBA" id="ARBA00004141"/>
    </source>
</evidence>
<dbReference type="InterPro" id="IPR000515">
    <property type="entry name" value="MetI-like"/>
</dbReference>
<comment type="caution">
    <text evidence="8">The sequence shown here is derived from an EMBL/GenBank/DDBJ whole genome shotgun (WGS) entry which is preliminary data.</text>
</comment>
<name>A0ABW4DTM0_9LACO</name>
<keyword evidence="4 6" id="KW-1133">Transmembrane helix</keyword>
<keyword evidence="5 6" id="KW-0472">Membrane</keyword>
<dbReference type="EMBL" id="JBHTOF010000104">
    <property type="protein sequence ID" value="MFD1466541.1"/>
    <property type="molecule type" value="Genomic_DNA"/>
</dbReference>
<comment type="similarity">
    <text evidence="6">Belongs to the binding-protein-dependent transport system permease family.</text>
</comment>
<reference evidence="9" key="1">
    <citation type="journal article" date="2019" name="Int. J. Syst. Evol. Microbiol.">
        <title>The Global Catalogue of Microorganisms (GCM) 10K type strain sequencing project: providing services to taxonomists for standard genome sequencing and annotation.</title>
        <authorList>
            <consortium name="The Broad Institute Genomics Platform"/>
            <consortium name="The Broad Institute Genome Sequencing Center for Infectious Disease"/>
            <person name="Wu L."/>
            <person name="Ma J."/>
        </authorList>
    </citation>
    <scope>NUCLEOTIDE SEQUENCE [LARGE SCALE GENOMIC DNA]</scope>
    <source>
        <strain evidence="9">CCM 8951</strain>
    </source>
</reference>
<proteinExistence type="inferred from homology"/>
<dbReference type="PANTHER" id="PTHR43496">
    <property type="entry name" value="PROTEIN LPLB"/>
    <property type="match status" value="1"/>
</dbReference>
<protein>
    <submittedName>
        <fullName evidence="8">ABC transporter permease</fullName>
    </submittedName>
</protein>
<gene>
    <name evidence="8" type="ORF">ACFQ4L_10750</name>
</gene>
<feature type="transmembrane region" description="Helical" evidence="6">
    <location>
        <begin position="21"/>
        <end position="42"/>
    </location>
</feature>
<dbReference type="RefSeq" id="WP_225417286.1">
    <property type="nucleotide sequence ID" value="NZ_JBHTOF010000104.1"/>
</dbReference>
<dbReference type="Pfam" id="PF00528">
    <property type="entry name" value="BPD_transp_1"/>
    <property type="match status" value="1"/>
</dbReference>
<sequence length="312" mass="35252">MLSAKQLKKTAKQKKWRQIRGNHALYLMLLPGVLYFIIFKYIPMGGLVIAFQDYQPFLGIMHSPFVGVEHFARLFGEATFWELIKNTLVIFGLDIAFAFPFPILLALLLNELQSVKFKKTVQTIIYLPHFMSWVIVVSLFYVLLTTEGGVINNILASMGHAKISFLTDPHWLRPIYVFQEIWKGSGWGTIIYLAAITNVDTQLYEAADMDGAGKIKKMWHITLPCIRPTIITLFILQIGKVMDLGFEHMFLLMNSMNKNVAQIFDTYVYTAGIQNGQLSYSTAVGLFKGVVGLILVMIANKLAHSVGEDGVY</sequence>
<feature type="transmembrane region" description="Helical" evidence="6">
    <location>
        <begin position="88"/>
        <end position="112"/>
    </location>
</feature>
<dbReference type="InterPro" id="IPR035906">
    <property type="entry name" value="MetI-like_sf"/>
</dbReference>
<evidence type="ECO:0000313" key="8">
    <source>
        <dbReference type="EMBL" id="MFD1466541.1"/>
    </source>
</evidence>